<gene>
    <name evidence="2" type="ORF">BHV66_00015</name>
</gene>
<sequence>MRKFCFAAFAAVLIGTTACTPKAPEQFTGKIVDGTMNTVTVESPADGRRVTFTTEDADMQEAYGLLLGNTATVTYRGKLGETTPALKVVTDPAYVTAIGRWVEPNPIDPEQEQGIEIRVNGVAASINMLTLRYEAWELAPEGDRIILSGVSEGSGGPYPFEQTAEIIEMDGKPALKIDAVVLTKKDLI</sequence>
<dbReference type="PROSITE" id="PS51257">
    <property type="entry name" value="PROKAR_LIPOPROTEIN"/>
    <property type="match status" value="1"/>
</dbReference>
<dbReference type="Pfam" id="PF12702">
    <property type="entry name" value="Lipocalin_3"/>
    <property type="match status" value="1"/>
</dbReference>
<evidence type="ECO:0000313" key="3">
    <source>
        <dbReference type="Proteomes" id="UP000187417"/>
    </source>
</evidence>
<dbReference type="GeneID" id="73802834"/>
<reference evidence="2 3" key="1">
    <citation type="journal article" date="2016" name="Nat. Biotechnol.">
        <title>Measurement of bacterial replication rates in microbial communities.</title>
        <authorList>
            <person name="Brown C.T."/>
            <person name="Olm M.R."/>
            <person name="Thomas B.C."/>
            <person name="Banfield J.F."/>
        </authorList>
    </citation>
    <scope>NUCLEOTIDE SEQUENCE [LARGE SCALE GENOMIC DNA]</scope>
    <source>
        <strain evidence="2">CAG:67_53_122</strain>
    </source>
</reference>
<comment type="caution">
    <text evidence="2">The sequence shown here is derived from an EMBL/GenBank/DDBJ whole genome shotgun (WGS) entry which is preliminary data.</text>
</comment>
<proteinExistence type="predicted"/>
<dbReference type="Gene3D" id="2.40.128.280">
    <property type="match status" value="1"/>
</dbReference>
<dbReference type="STRING" id="28117.BHV66_00015"/>
<dbReference type="EMBL" id="MNQH01000001">
    <property type="protein sequence ID" value="OKY96504.1"/>
    <property type="molecule type" value="Genomic_DNA"/>
</dbReference>
<organism evidence="2 3">
    <name type="scientific">Alistipes putredinis</name>
    <dbReference type="NCBI Taxonomy" id="28117"/>
    <lineage>
        <taxon>Bacteria</taxon>
        <taxon>Pseudomonadati</taxon>
        <taxon>Bacteroidota</taxon>
        <taxon>Bacteroidia</taxon>
        <taxon>Bacteroidales</taxon>
        <taxon>Rikenellaceae</taxon>
        <taxon>Alistipes</taxon>
    </lineage>
</organism>
<accession>A0A1Q6FCB2</accession>
<dbReference type="Proteomes" id="UP000187417">
    <property type="component" value="Unassembled WGS sequence"/>
</dbReference>
<feature type="domain" description="Lipocalin-like" evidence="1">
    <location>
        <begin position="98"/>
        <end position="172"/>
    </location>
</feature>
<dbReference type="InterPro" id="IPR024311">
    <property type="entry name" value="Lipocalin-like"/>
</dbReference>
<name>A0A1Q6FCB2_9BACT</name>
<evidence type="ECO:0000313" key="2">
    <source>
        <dbReference type="EMBL" id="OKY96504.1"/>
    </source>
</evidence>
<dbReference type="AlphaFoldDB" id="A0A1Q6FCB2"/>
<evidence type="ECO:0000259" key="1">
    <source>
        <dbReference type="Pfam" id="PF12702"/>
    </source>
</evidence>
<dbReference type="RefSeq" id="WP_004328458.1">
    <property type="nucleotide sequence ID" value="NZ_BAAFKT010000010.1"/>
</dbReference>
<protein>
    <recommendedName>
        <fullName evidence="1">Lipocalin-like domain-containing protein</fullName>
    </recommendedName>
</protein>